<dbReference type="RefSeq" id="WP_213000786.1">
    <property type="nucleotide sequence ID" value="NZ_BAAATW010000001.1"/>
</dbReference>
<organism evidence="1 2">
    <name type="scientific">Winogradskya consettensis</name>
    <dbReference type="NCBI Taxonomy" id="113560"/>
    <lineage>
        <taxon>Bacteria</taxon>
        <taxon>Bacillati</taxon>
        <taxon>Actinomycetota</taxon>
        <taxon>Actinomycetes</taxon>
        <taxon>Micromonosporales</taxon>
        <taxon>Micromonosporaceae</taxon>
        <taxon>Winogradskya</taxon>
    </lineage>
</organism>
<accession>A0A919VU05</accession>
<gene>
    <name evidence="1" type="ORF">Aco04nite_62630</name>
</gene>
<evidence type="ECO:0008006" key="3">
    <source>
        <dbReference type="Google" id="ProtNLM"/>
    </source>
</evidence>
<reference evidence="1" key="1">
    <citation type="submission" date="2021-03" db="EMBL/GenBank/DDBJ databases">
        <title>Whole genome shotgun sequence of Actinoplanes consettensis NBRC 14913.</title>
        <authorList>
            <person name="Komaki H."/>
            <person name="Tamura T."/>
        </authorList>
    </citation>
    <scope>NUCLEOTIDE SEQUENCE</scope>
    <source>
        <strain evidence="1">NBRC 14913</strain>
    </source>
</reference>
<dbReference type="AlphaFoldDB" id="A0A919VU05"/>
<dbReference type="EMBL" id="BOQP01000035">
    <property type="protein sequence ID" value="GIM78864.1"/>
    <property type="molecule type" value="Genomic_DNA"/>
</dbReference>
<evidence type="ECO:0000313" key="1">
    <source>
        <dbReference type="EMBL" id="GIM78864.1"/>
    </source>
</evidence>
<name>A0A919VU05_9ACTN</name>
<keyword evidence="2" id="KW-1185">Reference proteome</keyword>
<protein>
    <recommendedName>
        <fullName evidence="3">Excreted virulence factor EspC, type VII ESX diderm</fullName>
    </recommendedName>
</protein>
<dbReference type="Gene3D" id="1.10.287.1060">
    <property type="entry name" value="ESAT-6-like"/>
    <property type="match status" value="1"/>
</dbReference>
<dbReference type="InterPro" id="IPR036689">
    <property type="entry name" value="ESAT-6-like_sf"/>
</dbReference>
<dbReference type="SUPFAM" id="SSF140453">
    <property type="entry name" value="EsxAB dimer-like"/>
    <property type="match status" value="1"/>
</dbReference>
<sequence>MHVDAAELRAVADRLRDQAEDPLARAAGLIARAGSGVVIDTLFDDYVTAVPYREVAASWQGELRVLQEALAALSDALIRAADDYDAADERAAEGMPR</sequence>
<comment type="caution">
    <text evidence="1">The sequence shown here is derived from an EMBL/GenBank/DDBJ whole genome shotgun (WGS) entry which is preliminary data.</text>
</comment>
<dbReference type="Proteomes" id="UP000680865">
    <property type="component" value="Unassembled WGS sequence"/>
</dbReference>
<evidence type="ECO:0000313" key="2">
    <source>
        <dbReference type="Proteomes" id="UP000680865"/>
    </source>
</evidence>
<proteinExistence type="predicted"/>